<name>A0ABN4I0R0_9BURK</name>
<keyword evidence="1" id="KW-0812">Transmembrane</keyword>
<proteinExistence type="predicted"/>
<feature type="transmembrane region" description="Helical" evidence="1">
    <location>
        <begin position="12"/>
        <end position="32"/>
    </location>
</feature>
<sequence>MYQTGGQLSFFGWLVTLIVGSIFAVGLVAQLFKSKDITEVLTGIGSVVFWGFIAYKLYKRFWK</sequence>
<dbReference type="EMBL" id="CP011409">
    <property type="protein sequence ID" value="AKZ64600.1"/>
    <property type="molecule type" value="Genomic_DNA"/>
</dbReference>
<dbReference type="Proteomes" id="UP000063429">
    <property type="component" value="Chromosome"/>
</dbReference>
<keyword evidence="1" id="KW-0472">Membrane</keyword>
<reference evidence="3" key="1">
    <citation type="journal article" date="2015" name="Genome Announc.">
        <title>Complete Genome Sequence of Herbaspirillum hiltneri N3 (DSM 17495), Isolated from Surface-Sterilized Wheat Roots.</title>
        <authorList>
            <person name="Guizelini D."/>
            <person name="Saizaki P.M."/>
            <person name="Coimbra N.A."/>
            <person name="Weiss V.A."/>
            <person name="Faoro H."/>
            <person name="Sfeir M.Z."/>
            <person name="Baura V.A."/>
            <person name="Monteiro R.A."/>
            <person name="Chubatsu L.S."/>
            <person name="Souza E.M."/>
            <person name="Cruz L.M."/>
            <person name="Pedrosa F.O."/>
            <person name="Raittz R.T."/>
            <person name="Marchaukoski J.N."/>
            <person name="Steffens M.B."/>
        </authorList>
    </citation>
    <scope>NUCLEOTIDE SEQUENCE [LARGE SCALE GENOMIC DNA]</scope>
    <source>
        <strain evidence="3">N3</strain>
    </source>
</reference>
<accession>A0ABN4I0R0</accession>
<organism evidence="2 3">
    <name type="scientific">Herbaspirillum hiltneri N3</name>
    <dbReference type="NCBI Taxonomy" id="1262470"/>
    <lineage>
        <taxon>Bacteria</taxon>
        <taxon>Pseudomonadati</taxon>
        <taxon>Pseudomonadota</taxon>
        <taxon>Betaproteobacteria</taxon>
        <taxon>Burkholderiales</taxon>
        <taxon>Oxalobacteraceae</taxon>
        <taxon>Herbaspirillum</taxon>
    </lineage>
</organism>
<keyword evidence="3" id="KW-1185">Reference proteome</keyword>
<protein>
    <submittedName>
        <fullName evidence="2">Uncharacterized protein</fullName>
    </submittedName>
</protein>
<evidence type="ECO:0000256" key="1">
    <source>
        <dbReference type="SAM" id="Phobius"/>
    </source>
</evidence>
<keyword evidence="1" id="KW-1133">Transmembrane helix</keyword>
<feature type="transmembrane region" description="Helical" evidence="1">
    <location>
        <begin position="38"/>
        <end position="58"/>
    </location>
</feature>
<evidence type="ECO:0000313" key="2">
    <source>
        <dbReference type="EMBL" id="AKZ64600.1"/>
    </source>
</evidence>
<evidence type="ECO:0000313" key="3">
    <source>
        <dbReference type="Proteomes" id="UP000063429"/>
    </source>
</evidence>
<gene>
    <name evidence="2" type="ORF">F506_19825</name>
</gene>